<evidence type="ECO:0000256" key="1">
    <source>
        <dbReference type="ARBA" id="ARBA00004651"/>
    </source>
</evidence>
<accession>A0ABU5ZMI4</accession>
<dbReference type="Pfam" id="PF03626">
    <property type="entry name" value="COX4_pro"/>
    <property type="match status" value="1"/>
</dbReference>
<comment type="subcellular location">
    <subcellularLocation>
        <location evidence="1">Cell membrane</location>
        <topology evidence="1">Multi-pass membrane protein</topology>
    </subcellularLocation>
</comment>
<gene>
    <name evidence="8" type="ORF">VF724_11570</name>
</gene>
<dbReference type="Proteomes" id="UP001310386">
    <property type="component" value="Unassembled WGS sequence"/>
</dbReference>
<evidence type="ECO:0000256" key="7">
    <source>
        <dbReference type="SAM" id="Phobius"/>
    </source>
</evidence>
<feature type="transmembrane region" description="Helical" evidence="7">
    <location>
        <begin position="21"/>
        <end position="38"/>
    </location>
</feature>
<feature type="transmembrane region" description="Helical" evidence="7">
    <location>
        <begin position="83"/>
        <end position="104"/>
    </location>
</feature>
<evidence type="ECO:0000313" key="9">
    <source>
        <dbReference type="Proteomes" id="UP001310386"/>
    </source>
</evidence>
<keyword evidence="5 7" id="KW-1133">Transmembrane helix</keyword>
<keyword evidence="3" id="KW-1003">Cell membrane</keyword>
<sequence>MENNHASQQVKRNTAHEGPKNHIIAFALSIVLTILAFMTVGYKDQLDQTFVWGFLIILAIIQATIQAVVWMHLKDRGHMQQRIFIISGAFVAFTAVIMGLYWVWW</sequence>
<evidence type="ECO:0000256" key="5">
    <source>
        <dbReference type="ARBA" id="ARBA00022989"/>
    </source>
</evidence>
<dbReference type="InterPro" id="IPR050968">
    <property type="entry name" value="Cytochrome_c_oxidase_bac_sub4"/>
</dbReference>
<dbReference type="PANTHER" id="PTHR36835">
    <property type="entry name" value="CYTOCHROME BO(3) UBIQUINOL OXIDASE SUBUNIT 4"/>
    <property type="match status" value="1"/>
</dbReference>
<evidence type="ECO:0000256" key="4">
    <source>
        <dbReference type="ARBA" id="ARBA00022692"/>
    </source>
</evidence>
<reference evidence="8" key="1">
    <citation type="submission" date="2023-12" db="EMBL/GenBank/DDBJ databases">
        <title>Fervidustalea candida gen. nov., sp. nov., a novel member of the family Paenibacillaceae isolated from a geothermal area.</title>
        <authorList>
            <person name="Li W.-J."/>
            <person name="Jiao J.-Y."/>
            <person name="Chen Y."/>
        </authorList>
    </citation>
    <scope>NUCLEOTIDE SEQUENCE</scope>
    <source>
        <strain evidence="8">SYSU GA230002</strain>
    </source>
</reference>
<keyword evidence="9" id="KW-1185">Reference proteome</keyword>
<evidence type="ECO:0000256" key="2">
    <source>
        <dbReference type="ARBA" id="ARBA00008079"/>
    </source>
</evidence>
<dbReference type="RefSeq" id="WP_371754420.1">
    <property type="nucleotide sequence ID" value="NZ_JAYJLD010000015.1"/>
</dbReference>
<evidence type="ECO:0000256" key="6">
    <source>
        <dbReference type="ARBA" id="ARBA00023136"/>
    </source>
</evidence>
<proteinExistence type="inferred from homology"/>
<keyword evidence="4 7" id="KW-0812">Transmembrane</keyword>
<dbReference type="EMBL" id="JAYJLD010000015">
    <property type="protein sequence ID" value="MEB3102300.1"/>
    <property type="molecule type" value="Genomic_DNA"/>
</dbReference>
<comment type="caution">
    <text evidence="8">The sequence shown here is derived from an EMBL/GenBank/DDBJ whole genome shotgun (WGS) entry which is preliminary data.</text>
</comment>
<feature type="transmembrane region" description="Helical" evidence="7">
    <location>
        <begin position="50"/>
        <end position="71"/>
    </location>
</feature>
<protein>
    <submittedName>
        <fullName evidence="8">Cytochrome C oxidase subunit IV family protein</fullName>
    </submittedName>
</protein>
<comment type="similarity">
    <text evidence="2">Belongs to the cytochrome c oxidase bacterial subunit 4 family.</text>
</comment>
<organism evidence="8 9">
    <name type="scientific">Ferviditalea candida</name>
    <dbReference type="NCBI Taxonomy" id="3108399"/>
    <lineage>
        <taxon>Bacteria</taxon>
        <taxon>Bacillati</taxon>
        <taxon>Bacillota</taxon>
        <taxon>Bacilli</taxon>
        <taxon>Bacillales</taxon>
        <taxon>Paenibacillaceae</taxon>
        <taxon>Ferviditalea</taxon>
    </lineage>
</organism>
<evidence type="ECO:0000256" key="3">
    <source>
        <dbReference type="ARBA" id="ARBA00022475"/>
    </source>
</evidence>
<dbReference type="InterPro" id="IPR005171">
    <property type="entry name" value="Cyt_c_oxidase_su4_prok"/>
</dbReference>
<name>A0ABU5ZMI4_9BACL</name>
<keyword evidence="6 7" id="KW-0472">Membrane</keyword>
<evidence type="ECO:0000313" key="8">
    <source>
        <dbReference type="EMBL" id="MEB3102300.1"/>
    </source>
</evidence>
<dbReference type="PANTHER" id="PTHR36835:SF1">
    <property type="entry name" value="CYTOCHROME BO(3) UBIQUINOL OXIDASE SUBUNIT 4"/>
    <property type="match status" value="1"/>
</dbReference>